<proteinExistence type="predicted"/>
<accession>A0A0R2BF86</accession>
<comment type="caution">
    <text evidence="2">The sequence shown here is derived from an EMBL/GenBank/DDBJ whole genome shotgun (WGS) entry which is preliminary data.</text>
</comment>
<dbReference type="Proteomes" id="UP000051845">
    <property type="component" value="Unassembled WGS sequence"/>
</dbReference>
<dbReference type="PATRIC" id="fig|1423733.4.peg.129"/>
<feature type="compositionally biased region" description="Low complexity" evidence="1">
    <location>
        <begin position="149"/>
        <end position="164"/>
    </location>
</feature>
<dbReference type="AlphaFoldDB" id="A0A0R2BF86"/>
<dbReference type="EMBL" id="AYYR01000078">
    <property type="protein sequence ID" value="KRM74492.1"/>
    <property type="molecule type" value="Genomic_DNA"/>
</dbReference>
<evidence type="ECO:0000313" key="3">
    <source>
        <dbReference type="Proteomes" id="UP000051845"/>
    </source>
</evidence>
<evidence type="ECO:0000256" key="1">
    <source>
        <dbReference type="SAM" id="MobiDB-lite"/>
    </source>
</evidence>
<evidence type="ECO:0000313" key="2">
    <source>
        <dbReference type="EMBL" id="KRM74492.1"/>
    </source>
</evidence>
<sequence>MIIHIFNQGNKTTLHKGSFYMENTNTTHNERRLATIAATAMMLSSAFFGVVATNDSAQASSKAAKIRYYQNIKNAYYTYNSSKSGKMYTSSYLTNVKKTVKKSSTKLYATYAAHVTRRDGVKAIYYRISTTKGKTIGWLWKGYLKKATTSSTSSRSPLDTSTTSVGLDGSIEKAPAGMQFGYGGGATAPGQAEAPILRK</sequence>
<name>A0A0R2BF86_SECCO</name>
<gene>
    <name evidence="2" type="ORF">FC82_GL000120</name>
</gene>
<reference evidence="2 3" key="1">
    <citation type="journal article" date="2015" name="Genome Announc.">
        <title>Expanding the biotechnology potential of lactobacilli through comparative genomics of 213 strains and associated genera.</title>
        <authorList>
            <person name="Sun Z."/>
            <person name="Harris H.M."/>
            <person name="McCann A."/>
            <person name="Guo C."/>
            <person name="Argimon S."/>
            <person name="Zhang W."/>
            <person name="Yang X."/>
            <person name="Jeffery I.B."/>
            <person name="Cooney J.C."/>
            <person name="Kagawa T.F."/>
            <person name="Liu W."/>
            <person name="Song Y."/>
            <person name="Salvetti E."/>
            <person name="Wrobel A."/>
            <person name="Rasinkangas P."/>
            <person name="Parkhill J."/>
            <person name="Rea M.C."/>
            <person name="O'Sullivan O."/>
            <person name="Ritari J."/>
            <person name="Douillard F.P."/>
            <person name="Paul Ross R."/>
            <person name="Yang R."/>
            <person name="Briner A.E."/>
            <person name="Felis G.E."/>
            <person name="de Vos W.M."/>
            <person name="Barrangou R."/>
            <person name="Klaenhammer T.R."/>
            <person name="Caufield P.W."/>
            <person name="Cui Y."/>
            <person name="Zhang H."/>
            <person name="O'Toole P.W."/>
        </authorList>
    </citation>
    <scope>NUCLEOTIDE SEQUENCE [LARGE SCALE GENOMIC DNA]</scope>
    <source>
        <strain evidence="2 3">DSM 20515</strain>
    </source>
</reference>
<protein>
    <submittedName>
        <fullName evidence="2">Uncharacterized protein</fullName>
    </submittedName>
</protein>
<organism evidence="2 3">
    <name type="scientific">Secundilactobacillus collinoides DSM 20515 = JCM 1123</name>
    <dbReference type="NCBI Taxonomy" id="1423733"/>
    <lineage>
        <taxon>Bacteria</taxon>
        <taxon>Bacillati</taxon>
        <taxon>Bacillota</taxon>
        <taxon>Bacilli</taxon>
        <taxon>Lactobacillales</taxon>
        <taxon>Lactobacillaceae</taxon>
        <taxon>Secundilactobacillus</taxon>
    </lineage>
</organism>
<feature type="region of interest" description="Disordered" evidence="1">
    <location>
        <begin position="149"/>
        <end position="170"/>
    </location>
</feature>